<evidence type="ECO:0000256" key="6">
    <source>
        <dbReference type="SAM" id="Phobius"/>
    </source>
</evidence>
<organism evidence="7 8">
    <name type="scientific">Inhella gelatinilytica</name>
    <dbReference type="NCBI Taxonomy" id="2795030"/>
    <lineage>
        <taxon>Bacteria</taxon>
        <taxon>Pseudomonadati</taxon>
        <taxon>Pseudomonadota</taxon>
        <taxon>Betaproteobacteria</taxon>
        <taxon>Burkholderiales</taxon>
        <taxon>Sphaerotilaceae</taxon>
        <taxon>Inhella</taxon>
    </lineage>
</organism>
<evidence type="ECO:0000256" key="3">
    <source>
        <dbReference type="ARBA" id="ARBA00022692"/>
    </source>
</evidence>
<keyword evidence="8" id="KW-1185">Reference proteome</keyword>
<dbReference type="InterPro" id="IPR002416">
    <property type="entry name" value="T2SS_protein-GspH"/>
</dbReference>
<dbReference type="NCBIfam" id="TIGR02532">
    <property type="entry name" value="IV_pilin_GFxxxE"/>
    <property type="match status" value="1"/>
</dbReference>
<dbReference type="GO" id="GO:0016020">
    <property type="term" value="C:membrane"/>
    <property type="evidence" value="ECO:0007669"/>
    <property type="project" value="UniProtKB-SubCell"/>
</dbReference>
<dbReference type="PROSITE" id="PS00409">
    <property type="entry name" value="PROKAR_NTER_METHYL"/>
    <property type="match status" value="1"/>
</dbReference>
<feature type="transmembrane region" description="Helical" evidence="6">
    <location>
        <begin position="12"/>
        <end position="30"/>
    </location>
</feature>
<dbReference type="RefSeq" id="WP_198100026.1">
    <property type="nucleotide sequence ID" value="NZ_JAEDAL010000002.1"/>
</dbReference>
<keyword evidence="5 6" id="KW-0472">Membrane</keyword>
<comment type="subcellular location">
    <subcellularLocation>
        <location evidence="1">Membrane</location>
        <topology evidence="1">Single-pass membrane protein</topology>
    </subcellularLocation>
</comment>
<dbReference type="InterPro" id="IPR012902">
    <property type="entry name" value="N_methyl_site"/>
</dbReference>
<evidence type="ECO:0000256" key="2">
    <source>
        <dbReference type="ARBA" id="ARBA00022481"/>
    </source>
</evidence>
<keyword evidence="3 6" id="KW-0812">Transmembrane</keyword>
<dbReference type="InterPro" id="IPR045584">
    <property type="entry name" value="Pilin-like"/>
</dbReference>
<dbReference type="SUPFAM" id="SSF54523">
    <property type="entry name" value="Pili subunits"/>
    <property type="match status" value="1"/>
</dbReference>
<protein>
    <submittedName>
        <fullName evidence="7">Prepilin-type N-terminal cleavage/methylation domain-containing protein</fullName>
    </submittedName>
</protein>
<evidence type="ECO:0000256" key="1">
    <source>
        <dbReference type="ARBA" id="ARBA00004167"/>
    </source>
</evidence>
<dbReference type="Proteomes" id="UP000620139">
    <property type="component" value="Unassembled WGS sequence"/>
</dbReference>
<gene>
    <name evidence="7" type="ORF">I7X43_06055</name>
</gene>
<evidence type="ECO:0000313" key="7">
    <source>
        <dbReference type="EMBL" id="MBH9552413.1"/>
    </source>
</evidence>
<sequence length="155" mass="16896">MRRPRGFTLIELLVVMTLIGIATAAVSLALRDPGVAQLEREGERLITLLEIARAEARANALAVHWQPQVDGARPLGESDGAHFKFVGLPPAVTLPRHWSDEPPVVQIEGQATALILGPEPLIPAQAVRLRRGDRQLRIATDGLKPFASEWIEAPQ</sequence>
<keyword evidence="2" id="KW-0488">Methylation</keyword>
<accession>A0A931IYM9</accession>
<name>A0A931IYM9_9BURK</name>
<evidence type="ECO:0000256" key="4">
    <source>
        <dbReference type="ARBA" id="ARBA00022989"/>
    </source>
</evidence>
<keyword evidence="4 6" id="KW-1133">Transmembrane helix</keyword>
<evidence type="ECO:0000313" key="8">
    <source>
        <dbReference type="Proteomes" id="UP000620139"/>
    </source>
</evidence>
<evidence type="ECO:0000256" key="5">
    <source>
        <dbReference type="ARBA" id="ARBA00023136"/>
    </source>
</evidence>
<reference evidence="7" key="1">
    <citation type="submission" date="2020-12" db="EMBL/GenBank/DDBJ databases">
        <title>The genome sequence of Inhella sp. 4Y17.</title>
        <authorList>
            <person name="Liu Y."/>
        </authorList>
    </citation>
    <scope>NUCLEOTIDE SEQUENCE</scope>
    <source>
        <strain evidence="7">4Y10</strain>
    </source>
</reference>
<dbReference type="PRINTS" id="PR00885">
    <property type="entry name" value="BCTERIALGSPH"/>
</dbReference>
<dbReference type="Pfam" id="PF07963">
    <property type="entry name" value="N_methyl"/>
    <property type="match status" value="1"/>
</dbReference>
<proteinExistence type="predicted"/>
<dbReference type="GO" id="GO:0015628">
    <property type="term" value="P:protein secretion by the type II secretion system"/>
    <property type="evidence" value="ECO:0007669"/>
    <property type="project" value="InterPro"/>
</dbReference>
<comment type="caution">
    <text evidence="7">The sequence shown here is derived from an EMBL/GenBank/DDBJ whole genome shotgun (WGS) entry which is preliminary data.</text>
</comment>
<dbReference type="EMBL" id="JAEDAL010000002">
    <property type="protein sequence ID" value="MBH9552413.1"/>
    <property type="molecule type" value="Genomic_DNA"/>
</dbReference>
<dbReference type="AlphaFoldDB" id="A0A931IYM9"/>
<dbReference type="GO" id="GO:0015627">
    <property type="term" value="C:type II protein secretion system complex"/>
    <property type="evidence" value="ECO:0007669"/>
    <property type="project" value="InterPro"/>
</dbReference>